<dbReference type="AlphaFoldDB" id="F9FVJ2"/>
<dbReference type="OrthoDB" id="10380921at2759"/>
<reference evidence="1" key="1">
    <citation type="journal article" date="2012" name="Mol. Plant Microbe Interact.">
        <title>A highly conserved effector in Fusarium oxysporum is required for full virulence on Arabidopsis.</title>
        <authorList>
            <person name="Thatcher L.F."/>
            <person name="Gardiner D.M."/>
            <person name="Kazan K."/>
            <person name="Manners J."/>
        </authorList>
    </citation>
    <scope>NUCLEOTIDE SEQUENCE [LARGE SCALE GENOMIC DNA]</scope>
    <source>
        <strain evidence="1">Fo5176</strain>
    </source>
</reference>
<name>F9FVJ2_FUSOF</name>
<comment type="caution">
    <text evidence="1">The sequence shown here is derived from an EMBL/GenBank/DDBJ whole genome shotgun (WGS) entry which is preliminary data.</text>
</comment>
<protein>
    <submittedName>
        <fullName evidence="1">Uncharacterized protein</fullName>
    </submittedName>
</protein>
<organism evidence="1">
    <name type="scientific">Fusarium oxysporum (strain Fo5176)</name>
    <name type="common">Fusarium vascular wilt</name>
    <dbReference type="NCBI Taxonomy" id="660025"/>
    <lineage>
        <taxon>Eukaryota</taxon>
        <taxon>Fungi</taxon>
        <taxon>Dikarya</taxon>
        <taxon>Ascomycota</taxon>
        <taxon>Pezizomycotina</taxon>
        <taxon>Sordariomycetes</taxon>
        <taxon>Hypocreomycetidae</taxon>
        <taxon>Hypocreales</taxon>
        <taxon>Nectriaceae</taxon>
        <taxon>Fusarium</taxon>
        <taxon>Fusarium oxysporum species complex</taxon>
    </lineage>
</organism>
<gene>
    <name evidence="1" type="ORF">FOXB_10423</name>
</gene>
<accession>F9FVJ2</accession>
<proteinExistence type="predicted"/>
<dbReference type="EMBL" id="AFQF01002716">
    <property type="protein sequence ID" value="EGU79084.1"/>
    <property type="molecule type" value="Genomic_DNA"/>
</dbReference>
<sequence length="178" mass="20073">MRNRGMIRDLAESIQSIFCLYNQLNASVTLISPWYPYDASIFPVAYSKFHLLQSGTSSHFRLPDPHWPQSLKLVDHSTVPMVNFLTTHQGQVTPACRVWIIPSVDQGVCLTLHVKNLKDGVAGYSNGSKSYLRRSPVISSFSLVLRKVSGHLSKMSKSIYASCEFQFIEPTTRSSQHR</sequence>
<evidence type="ECO:0000313" key="1">
    <source>
        <dbReference type="EMBL" id="EGU79084.1"/>
    </source>
</evidence>